<dbReference type="InterPro" id="IPR005502">
    <property type="entry name" value="Ribosyl_crysJ1"/>
</dbReference>
<keyword evidence="4" id="KW-0326">Glycosidase</keyword>
<feature type="binding site" evidence="3">
    <location>
        <position position="218"/>
    </location>
    <ligand>
        <name>Mg(2+)</name>
        <dbReference type="ChEBI" id="CHEBI:18420"/>
        <label>1</label>
    </ligand>
</feature>
<comment type="similarity">
    <text evidence="1">Belongs to the ADP-ribosylglycohydrolase family.</text>
</comment>
<keyword evidence="2 4" id="KW-0378">Hydrolase</keyword>
<comment type="cofactor">
    <cofactor evidence="3">
        <name>Mg(2+)</name>
        <dbReference type="ChEBI" id="CHEBI:18420"/>
    </cofactor>
    <text evidence="3">Binds 2 magnesium ions per subunit.</text>
</comment>
<evidence type="ECO:0000313" key="5">
    <source>
        <dbReference type="Proteomes" id="UP000586454"/>
    </source>
</evidence>
<dbReference type="Pfam" id="PF03747">
    <property type="entry name" value="ADP_ribosyl_GH"/>
    <property type="match status" value="2"/>
</dbReference>
<dbReference type="GO" id="GO:0046872">
    <property type="term" value="F:metal ion binding"/>
    <property type="evidence" value="ECO:0007669"/>
    <property type="project" value="UniProtKB-KW"/>
</dbReference>
<feature type="binding site" evidence="3">
    <location>
        <position position="217"/>
    </location>
    <ligand>
        <name>Mg(2+)</name>
        <dbReference type="ChEBI" id="CHEBI:18420"/>
        <label>1</label>
    </ligand>
</feature>
<feature type="binding site" evidence="3">
    <location>
        <position position="215"/>
    </location>
    <ligand>
        <name>Mg(2+)</name>
        <dbReference type="ChEBI" id="CHEBI:18420"/>
        <label>1</label>
    </ligand>
</feature>
<evidence type="ECO:0000256" key="2">
    <source>
        <dbReference type="ARBA" id="ARBA00022801"/>
    </source>
</evidence>
<dbReference type="PANTHER" id="PTHR16222:SF24">
    <property type="entry name" value="ADP-RIBOSYLHYDROLASE ARH3"/>
    <property type="match status" value="1"/>
</dbReference>
<comment type="caution">
    <text evidence="4">The sequence shown here is derived from an EMBL/GenBank/DDBJ whole genome shotgun (WGS) entry which is preliminary data.</text>
</comment>
<dbReference type="EC" id="3.2.2.19" evidence="4"/>
<evidence type="ECO:0000256" key="1">
    <source>
        <dbReference type="ARBA" id="ARBA00010702"/>
    </source>
</evidence>
<dbReference type="AlphaFoldDB" id="A0A6V6Y078"/>
<feature type="binding site" evidence="3">
    <location>
        <position position="47"/>
    </location>
    <ligand>
        <name>Mg(2+)</name>
        <dbReference type="ChEBI" id="CHEBI:18420"/>
        <label>1</label>
    </ligand>
</feature>
<protein>
    <submittedName>
        <fullName evidence="4">ADP-ribosylarginine hydrolase Tri1</fullName>
        <ecNumber evidence="4">3.2.2.19</ecNumber>
    </submittedName>
</protein>
<evidence type="ECO:0000256" key="3">
    <source>
        <dbReference type="PIRSR" id="PIRSR605502-1"/>
    </source>
</evidence>
<name>A0A6V6Y078_9FIRM</name>
<dbReference type="Gene3D" id="1.10.4080.10">
    <property type="entry name" value="ADP-ribosylation/Crystallin J1"/>
    <property type="match status" value="1"/>
</dbReference>
<keyword evidence="3" id="KW-0479">Metal-binding</keyword>
<dbReference type="PANTHER" id="PTHR16222">
    <property type="entry name" value="ADP-RIBOSYLGLYCOHYDROLASE"/>
    <property type="match status" value="1"/>
</dbReference>
<dbReference type="InterPro" id="IPR036705">
    <property type="entry name" value="Ribosyl_crysJ1_sf"/>
</dbReference>
<feature type="binding site" evidence="3">
    <location>
        <position position="48"/>
    </location>
    <ligand>
        <name>Mg(2+)</name>
        <dbReference type="ChEBI" id="CHEBI:18420"/>
        <label>1</label>
    </ligand>
</feature>
<dbReference type="GO" id="GO:0003875">
    <property type="term" value="F:ADP-ribosylarginine hydrolase activity"/>
    <property type="evidence" value="ECO:0007669"/>
    <property type="project" value="UniProtKB-EC"/>
</dbReference>
<feature type="binding site" evidence="3">
    <location>
        <position position="46"/>
    </location>
    <ligand>
        <name>Mg(2+)</name>
        <dbReference type="ChEBI" id="CHEBI:18420"/>
        <label>1</label>
    </ligand>
</feature>
<sequence length="256" mass="28337">MLKSAIYGLAVGDALGVPYEFKERGSFTCETMTGYGTWNKAPGTWSDDTSMTLATLDSLKEKDRVDCEDIREKFCNWLYEDAYTAEDETFDVGTTTRMALQSGEGLKDYFSNGNGSLMRILPLAFFDVTDEEIMKVSAITHGHELSMNACVEYVHLARHLIEGKEIKKEEIRKKPMEEIESSGFVGHTLEASIWCLLNTSSYSEAVLTAVNLGGDTDTTAAVTGGLAGILYSYDAIPKEWIATLKNKDCIDLILNK</sequence>
<dbReference type="Proteomes" id="UP000586454">
    <property type="component" value="Unassembled WGS sequence"/>
</dbReference>
<dbReference type="InterPro" id="IPR050792">
    <property type="entry name" value="ADP-ribosylglycohydrolase"/>
</dbReference>
<proteinExistence type="inferred from homology"/>
<gene>
    <name evidence="4" type="primary">tri1</name>
    <name evidence="4" type="ORF">PEPNEM18_00582</name>
</gene>
<keyword evidence="3" id="KW-0460">Magnesium</keyword>
<keyword evidence="5" id="KW-1185">Reference proteome</keyword>
<evidence type="ECO:0000313" key="4">
    <source>
        <dbReference type="EMBL" id="CAC9925674.1"/>
    </source>
</evidence>
<dbReference type="RefSeq" id="WP_246285880.1">
    <property type="nucleotide sequence ID" value="NZ_CAIJCS010000014.1"/>
</dbReference>
<dbReference type="SUPFAM" id="SSF101478">
    <property type="entry name" value="ADP-ribosylglycohydrolase"/>
    <property type="match status" value="1"/>
</dbReference>
<organism evidence="4 5">
    <name type="scientific">Aedoeadaptatus nemausensis</name>
    <dbReference type="NCBI Taxonomy" id="2582829"/>
    <lineage>
        <taxon>Bacteria</taxon>
        <taxon>Bacillati</taxon>
        <taxon>Bacillota</taxon>
        <taxon>Tissierellia</taxon>
        <taxon>Tissierellales</taxon>
        <taxon>Peptoniphilaceae</taxon>
        <taxon>Aedoeadaptatus</taxon>
    </lineage>
</organism>
<dbReference type="EMBL" id="CAIJCS010000014">
    <property type="protein sequence ID" value="CAC9925674.1"/>
    <property type="molecule type" value="Genomic_DNA"/>
</dbReference>
<accession>A0A6V6Y078</accession>
<reference evidence="4 5" key="1">
    <citation type="submission" date="2020-06" db="EMBL/GenBank/DDBJ databases">
        <authorList>
            <person name="Criscuolo A."/>
        </authorList>
    </citation>
    <scope>NUCLEOTIDE SEQUENCE [LARGE SCALE GENOMIC DNA]</scope>
    <source>
        <strain evidence="4">1804121828</strain>
    </source>
</reference>